<accession>A0ABQ5JNT0</accession>
<proteinExistence type="inferred from homology"/>
<gene>
    <name evidence="3" type="ORF">JCM31185_04830</name>
</gene>
<name>A0ABQ5JNT0_9LACO</name>
<dbReference type="PANTHER" id="PTHR43128:SF16">
    <property type="entry name" value="L-LACTATE DEHYDROGENASE"/>
    <property type="match status" value="1"/>
</dbReference>
<keyword evidence="4" id="KW-1185">Reference proteome</keyword>
<dbReference type="PANTHER" id="PTHR43128">
    <property type="entry name" value="L-2-HYDROXYCARBOXYLATE DEHYDROGENASE (NAD(P)(+))"/>
    <property type="match status" value="1"/>
</dbReference>
<comment type="similarity">
    <text evidence="1">Belongs to the LDH/MDH superfamily. LDH family.</text>
</comment>
<dbReference type="Gene3D" id="3.90.110.10">
    <property type="entry name" value="Lactate dehydrogenase/glycoside hydrolase, family 4, C-terminal"/>
    <property type="match status" value="1"/>
</dbReference>
<dbReference type="InterPro" id="IPR015955">
    <property type="entry name" value="Lactate_DH/Glyco_Ohase_4_C"/>
</dbReference>
<dbReference type="Proteomes" id="UP001628078">
    <property type="component" value="Unassembled WGS sequence"/>
</dbReference>
<dbReference type="EMBL" id="BQXO01000001">
    <property type="protein sequence ID" value="GKT05194.1"/>
    <property type="molecule type" value="Genomic_DNA"/>
</dbReference>
<dbReference type="InterPro" id="IPR022383">
    <property type="entry name" value="Lactate/malate_DH_C"/>
</dbReference>
<sequence>MKPSVVLYGTGQFNQTFLTSALTLDLPMTVSVLSSTQEPEQVYEDVQTAASGCANAQVHLGIMTDFVTADALIIGDLVDLPRSASAEERLTATLPRLRELIQAAMAEGFKGKIIVASPDDGVLTYFAQKFSGVGANQCLGVGTLAHSCVLANTLARTFNVPTDSVHAYVVGVGQEHVVAWSRSTIGPVPILSLMANDAVEFNANQLGEIEQRLNQAIISANDGLRSQAVLRILRALFFDRPMVGSVTNLLTTVVDRIVPLSTPIRLTAMGASKIVDVSYTEIEQRQLDEITTTISAQITTIENGDFEPETDENDEH</sequence>
<evidence type="ECO:0000256" key="1">
    <source>
        <dbReference type="ARBA" id="ARBA00006054"/>
    </source>
</evidence>
<organism evidence="3 4">
    <name type="scientific">Furfurilactobacillus curtus</name>
    <dbReference type="NCBI Taxonomy" id="1746200"/>
    <lineage>
        <taxon>Bacteria</taxon>
        <taxon>Bacillati</taxon>
        <taxon>Bacillota</taxon>
        <taxon>Bacilli</taxon>
        <taxon>Lactobacillales</taxon>
        <taxon>Lactobacillaceae</taxon>
        <taxon>Furfurilactobacillus</taxon>
    </lineage>
</organism>
<feature type="domain" description="Lactate/malate dehydrogenase C-terminal" evidence="2">
    <location>
        <begin position="153"/>
        <end position="302"/>
    </location>
</feature>
<protein>
    <submittedName>
        <fullName evidence="3">Lactate dehydrogenase</fullName>
    </submittedName>
</protein>
<dbReference type="SUPFAM" id="SSF56327">
    <property type="entry name" value="LDH C-terminal domain-like"/>
    <property type="match status" value="1"/>
</dbReference>
<comment type="caution">
    <text evidence="3">The sequence shown here is derived from an EMBL/GenBank/DDBJ whole genome shotgun (WGS) entry which is preliminary data.</text>
</comment>
<dbReference type="Pfam" id="PF02866">
    <property type="entry name" value="Ldh_1_C"/>
    <property type="match status" value="1"/>
</dbReference>
<evidence type="ECO:0000313" key="3">
    <source>
        <dbReference type="EMBL" id="GKT05194.1"/>
    </source>
</evidence>
<evidence type="ECO:0000259" key="2">
    <source>
        <dbReference type="Pfam" id="PF02866"/>
    </source>
</evidence>
<reference evidence="3 4" key="1">
    <citation type="submission" date="2022-03" db="EMBL/GenBank/DDBJ databases">
        <title>Draft genome sequence of Furfurilactobacillus curtus JCM 31185.</title>
        <authorList>
            <person name="Suzuki S."/>
            <person name="Endo A."/>
            <person name="Kajikawa A."/>
        </authorList>
    </citation>
    <scope>NUCLEOTIDE SEQUENCE [LARGE SCALE GENOMIC DNA]</scope>
    <source>
        <strain evidence="3 4">JCM 31185</strain>
    </source>
</reference>
<dbReference type="Gene3D" id="3.40.50.720">
    <property type="entry name" value="NAD(P)-binding Rossmann-like Domain"/>
    <property type="match status" value="1"/>
</dbReference>
<evidence type="ECO:0000313" key="4">
    <source>
        <dbReference type="Proteomes" id="UP001628078"/>
    </source>
</evidence>
<dbReference type="RefSeq" id="WP_407882447.1">
    <property type="nucleotide sequence ID" value="NZ_BQXO01000001.1"/>
</dbReference>